<proteinExistence type="predicted"/>
<protein>
    <submittedName>
        <fullName evidence="1">Uncharacterized protein</fullName>
    </submittedName>
</protein>
<dbReference type="AlphaFoldDB" id="A0A5C6PM96"/>
<evidence type="ECO:0000313" key="2">
    <source>
        <dbReference type="Proteomes" id="UP000324091"/>
    </source>
</evidence>
<sequence length="106" mass="12029">MGKSASKSVQMGWNGVGIGRELDERGRVCFNVRHVLRSLRVWPLVQRKLPGTADFIILLLRIWALTRLKDEQEKVKDRSGCLANMEKRPTIATKDKDAIVSESTHD</sequence>
<dbReference type="EMBL" id="RHFK02000001">
    <property type="protein sequence ID" value="TWW80834.1"/>
    <property type="molecule type" value="Genomic_DNA"/>
</dbReference>
<name>A0A5C6PM96_9TELE</name>
<reference evidence="1 2" key="1">
    <citation type="submission" date="2019-04" db="EMBL/GenBank/DDBJ databases">
        <title>Chromosome genome assembly for Takifugu flavidus.</title>
        <authorList>
            <person name="Xiao S."/>
        </authorList>
    </citation>
    <scope>NUCLEOTIDE SEQUENCE [LARGE SCALE GENOMIC DNA]</scope>
    <source>
        <strain evidence="1">HTHZ2018</strain>
        <tissue evidence="1">Muscle</tissue>
    </source>
</reference>
<comment type="caution">
    <text evidence="1">The sequence shown here is derived from an EMBL/GenBank/DDBJ whole genome shotgun (WGS) entry which is preliminary data.</text>
</comment>
<organism evidence="1 2">
    <name type="scientific">Takifugu flavidus</name>
    <name type="common">sansaifugu</name>
    <dbReference type="NCBI Taxonomy" id="433684"/>
    <lineage>
        <taxon>Eukaryota</taxon>
        <taxon>Metazoa</taxon>
        <taxon>Chordata</taxon>
        <taxon>Craniata</taxon>
        <taxon>Vertebrata</taxon>
        <taxon>Euteleostomi</taxon>
        <taxon>Actinopterygii</taxon>
        <taxon>Neopterygii</taxon>
        <taxon>Teleostei</taxon>
        <taxon>Neoteleostei</taxon>
        <taxon>Acanthomorphata</taxon>
        <taxon>Eupercaria</taxon>
        <taxon>Tetraodontiformes</taxon>
        <taxon>Tetradontoidea</taxon>
        <taxon>Tetraodontidae</taxon>
        <taxon>Takifugu</taxon>
    </lineage>
</organism>
<keyword evidence="2" id="KW-1185">Reference proteome</keyword>
<dbReference type="Proteomes" id="UP000324091">
    <property type="component" value="Chromosome 1"/>
</dbReference>
<accession>A0A5C6PM96</accession>
<gene>
    <name evidence="1" type="ORF">D4764_01G0006490</name>
</gene>
<evidence type="ECO:0000313" key="1">
    <source>
        <dbReference type="EMBL" id="TWW80834.1"/>
    </source>
</evidence>